<feature type="non-terminal residue" evidence="1">
    <location>
        <position position="1"/>
    </location>
</feature>
<name>A0A0F9ETL2_9ZZZZ</name>
<dbReference type="AlphaFoldDB" id="A0A0F9ETL2"/>
<comment type="caution">
    <text evidence="1">The sequence shown here is derived from an EMBL/GenBank/DDBJ whole genome shotgun (WGS) entry which is preliminary data.</text>
</comment>
<evidence type="ECO:0000313" key="1">
    <source>
        <dbReference type="EMBL" id="KKL77354.1"/>
    </source>
</evidence>
<sequence>VFTTLPRGMIFDTDTLPETSLLNDYTYINDFEILKQVTGIVGANFWQHQDNVFVRTTKIFCNTIITEMDIANYDGGGLIHSSNMENIKSAVQAIGLNTIYNKTIGSPEYSTGMVLQEVNKDWTSSSQITNVIDNREKEWKYAKEYCDITIVSKDTELENLQVGKLIAIDIEDYIEWDGSSFSGYLESLTYSQTPAVKPREVIQLKVKRLSTPITDFRNVKVLFNTDQLYTDIGDGVDQILMRFDFTDDTSSKTGYTFNVYFSNSGTKIHIKFENSGGGLVCEDTTGIARTSQIEFQWVITDNLEGKFLNSSLAETKCVIITSDPTYTIDLMYNIDPNYYGGQG</sequence>
<proteinExistence type="predicted"/>
<reference evidence="1" key="1">
    <citation type="journal article" date="2015" name="Nature">
        <title>Complex archaea that bridge the gap between prokaryotes and eukaryotes.</title>
        <authorList>
            <person name="Spang A."/>
            <person name="Saw J.H."/>
            <person name="Jorgensen S.L."/>
            <person name="Zaremba-Niedzwiedzka K."/>
            <person name="Martijn J."/>
            <person name="Lind A.E."/>
            <person name="van Eijk R."/>
            <person name="Schleper C."/>
            <person name="Guy L."/>
            <person name="Ettema T.J."/>
        </authorList>
    </citation>
    <scope>NUCLEOTIDE SEQUENCE</scope>
</reference>
<accession>A0A0F9ETL2</accession>
<protein>
    <submittedName>
        <fullName evidence="1">Uncharacterized protein</fullName>
    </submittedName>
</protein>
<organism evidence="1">
    <name type="scientific">marine sediment metagenome</name>
    <dbReference type="NCBI Taxonomy" id="412755"/>
    <lineage>
        <taxon>unclassified sequences</taxon>
        <taxon>metagenomes</taxon>
        <taxon>ecological metagenomes</taxon>
    </lineage>
</organism>
<dbReference type="EMBL" id="LAZR01023773">
    <property type="protein sequence ID" value="KKL77354.1"/>
    <property type="molecule type" value="Genomic_DNA"/>
</dbReference>
<gene>
    <name evidence="1" type="ORF">LCGC14_2035720</name>
</gene>